<accession>A0A8X7BYY8</accession>
<protein>
    <submittedName>
        <fullName evidence="1">Uncharacterized protein</fullName>
    </submittedName>
</protein>
<keyword evidence="2" id="KW-1185">Reference proteome</keyword>
<proteinExistence type="predicted"/>
<organism evidence="1 2">
    <name type="scientific">Trichonephila inaurata madagascariensis</name>
    <dbReference type="NCBI Taxonomy" id="2747483"/>
    <lineage>
        <taxon>Eukaryota</taxon>
        <taxon>Metazoa</taxon>
        <taxon>Ecdysozoa</taxon>
        <taxon>Arthropoda</taxon>
        <taxon>Chelicerata</taxon>
        <taxon>Arachnida</taxon>
        <taxon>Araneae</taxon>
        <taxon>Araneomorphae</taxon>
        <taxon>Entelegynae</taxon>
        <taxon>Araneoidea</taxon>
        <taxon>Nephilidae</taxon>
        <taxon>Trichonephila</taxon>
        <taxon>Trichonephila inaurata</taxon>
    </lineage>
</organism>
<dbReference type="EMBL" id="BMAV01005690">
    <property type="protein sequence ID" value="GFY46969.1"/>
    <property type="molecule type" value="Genomic_DNA"/>
</dbReference>
<comment type="caution">
    <text evidence="1">The sequence shown here is derived from an EMBL/GenBank/DDBJ whole genome shotgun (WGS) entry which is preliminary data.</text>
</comment>
<dbReference type="Proteomes" id="UP000886998">
    <property type="component" value="Unassembled WGS sequence"/>
</dbReference>
<name>A0A8X7BYY8_9ARAC</name>
<reference evidence="1" key="1">
    <citation type="submission" date="2020-08" db="EMBL/GenBank/DDBJ databases">
        <title>Multicomponent nature underlies the extraordinary mechanical properties of spider dragline silk.</title>
        <authorList>
            <person name="Kono N."/>
            <person name="Nakamura H."/>
            <person name="Mori M."/>
            <person name="Yoshida Y."/>
            <person name="Ohtoshi R."/>
            <person name="Malay A.D."/>
            <person name="Moran D.A.P."/>
            <person name="Tomita M."/>
            <person name="Numata K."/>
            <person name="Arakawa K."/>
        </authorList>
    </citation>
    <scope>NUCLEOTIDE SEQUENCE</scope>
</reference>
<evidence type="ECO:0000313" key="1">
    <source>
        <dbReference type="EMBL" id="GFY46969.1"/>
    </source>
</evidence>
<dbReference type="AlphaFoldDB" id="A0A8X7BYY8"/>
<sequence length="272" mass="31271">MNAGLKDAADDILKESITQRTCFTILKKTTIIKKMVNTQLPSINQFQKDCVISAATAQPPKVIGKNLNCFQKLNTPKDIDIVVPVNHRTVNFNSKCLKESHVKDSSTPNLTTPYVVALEKLNLTPPESEPKKIKSAANTTTIKEKKEFDAIIKSSIEEILKEDGIQDKKEQIKRENILRKCLLKWEEKEEMKLVKYFQKIFFSYFKKRKANLNEMEKKVFNTVEDKTKLLKVIRNLNCKDQSDVGQLIKYFNIKVKPAKHSPVNEKQKPGIY</sequence>
<evidence type="ECO:0000313" key="2">
    <source>
        <dbReference type="Proteomes" id="UP000886998"/>
    </source>
</evidence>
<gene>
    <name evidence="1" type="ORF">TNIN_78701</name>
</gene>
<dbReference type="OrthoDB" id="6449557at2759"/>